<name>A0A1M5WC75_9BACT</name>
<dbReference type="PANTHER" id="PTHR45947:SF3">
    <property type="entry name" value="SULFOQUINOVOSYL TRANSFERASE SQD2"/>
    <property type="match status" value="1"/>
</dbReference>
<evidence type="ECO:0000313" key="3">
    <source>
        <dbReference type="Proteomes" id="UP000184139"/>
    </source>
</evidence>
<reference evidence="2 3" key="1">
    <citation type="submission" date="2016-11" db="EMBL/GenBank/DDBJ databases">
        <authorList>
            <person name="Jaros S."/>
            <person name="Januszkiewicz K."/>
            <person name="Wedrychowicz H."/>
        </authorList>
    </citation>
    <scope>NUCLEOTIDE SEQUENCE [LARGE SCALE GENOMIC DNA]</scope>
    <source>
        <strain evidence="2 3">DSM 9705</strain>
    </source>
</reference>
<protein>
    <submittedName>
        <fullName evidence="2">Glycosyltransferase involved in cell wall bisynthesis</fullName>
    </submittedName>
</protein>
<proteinExistence type="predicted"/>
<dbReference type="Gene3D" id="3.40.50.2000">
    <property type="entry name" value="Glycogen Phosphorylase B"/>
    <property type="match status" value="2"/>
</dbReference>
<keyword evidence="3" id="KW-1185">Reference proteome</keyword>
<dbReference type="PANTHER" id="PTHR45947">
    <property type="entry name" value="SULFOQUINOVOSYL TRANSFERASE SQD2"/>
    <property type="match status" value="1"/>
</dbReference>
<evidence type="ECO:0000259" key="1">
    <source>
        <dbReference type="Pfam" id="PF00534"/>
    </source>
</evidence>
<accession>A0A1M5WC75</accession>
<dbReference type="Proteomes" id="UP000184139">
    <property type="component" value="Unassembled WGS sequence"/>
</dbReference>
<organism evidence="2 3">
    <name type="scientific">Desulfofustis glycolicus DSM 9705</name>
    <dbReference type="NCBI Taxonomy" id="1121409"/>
    <lineage>
        <taxon>Bacteria</taxon>
        <taxon>Pseudomonadati</taxon>
        <taxon>Thermodesulfobacteriota</taxon>
        <taxon>Desulfobulbia</taxon>
        <taxon>Desulfobulbales</taxon>
        <taxon>Desulfocapsaceae</taxon>
        <taxon>Desulfofustis</taxon>
    </lineage>
</organism>
<sequence>MLKQALRETMRSIVPGFFYSLHFQNPLRYNKPLVDLCRQPFITSDCECPLIVMNISFYLPFTSLSGISASQTGTAADGDPASCSPTTAIHSDQHVHAGFSAVDHDHVVRNGFDGMMLCDFLRRRHTLHVASGYCSRLAYLKPWQYVRLAGERRKTMHLLPSTAPDVWLSCHCDETAPDLLGPYCSQRLSLPYIIYQPLQTSTDRQRLPTYPGFLLNRYALRAADLIFTNWRSDRQLLGQLVLQQRVYHLAPRIVPDDFTFDLVSRRALRDQWSTGERRIVMTAAMLRPGAKTVGVQKVIDSCAELHRRGLDILLIIAGDGLDRALLERHGREKLPGNVIFLGKVPRTELYRYYSAADVFAFPGIRESRGMVYLEAQAAGLPVVAFGDWGAADTVIHEKTGLLAPAVQPKLFTDYLERILTRRDERIAMREAAKIHIRANHDAAAGYRLIEEIVADLVARHRRAHRRLSAGR</sequence>
<evidence type="ECO:0000313" key="2">
    <source>
        <dbReference type="EMBL" id="SHH85106.1"/>
    </source>
</evidence>
<gene>
    <name evidence="2" type="ORF">SAMN02745124_02201</name>
</gene>
<dbReference type="STRING" id="1121409.SAMN02745124_02201"/>
<keyword evidence="2" id="KW-0808">Transferase</keyword>
<feature type="domain" description="Glycosyl transferase family 1" evidence="1">
    <location>
        <begin position="291"/>
        <end position="433"/>
    </location>
</feature>
<dbReference type="Pfam" id="PF00534">
    <property type="entry name" value="Glycos_transf_1"/>
    <property type="match status" value="1"/>
</dbReference>
<dbReference type="GO" id="GO:0016757">
    <property type="term" value="F:glycosyltransferase activity"/>
    <property type="evidence" value="ECO:0007669"/>
    <property type="project" value="InterPro"/>
</dbReference>
<dbReference type="EMBL" id="FQXS01000012">
    <property type="protein sequence ID" value="SHH85106.1"/>
    <property type="molecule type" value="Genomic_DNA"/>
</dbReference>
<dbReference type="AlphaFoldDB" id="A0A1M5WC75"/>
<dbReference type="InterPro" id="IPR001296">
    <property type="entry name" value="Glyco_trans_1"/>
</dbReference>
<dbReference type="InterPro" id="IPR050194">
    <property type="entry name" value="Glycosyltransferase_grp1"/>
</dbReference>
<dbReference type="SUPFAM" id="SSF53756">
    <property type="entry name" value="UDP-Glycosyltransferase/glycogen phosphorylase"/>
    <property type="match status" value="1"/>
</dbReference>